<dbReference type="OrthoDB" id="6086655at2759"/>
<dbReference type="Proteomes" id="UP000828390">
    <property type="component" value="Unassembled WGS sequence"/>
</dbReference>
<evidence type="ECO:0000256" key="1">
    <source>
        <dbReference type="SAM" id="MobiDB-lite"/>
    </source>
</evidence>
<reference evidence="2" key="1">
    <citation type="journal article" date="2019" name="bioRxiv">
        <title>The Genome of the Zebra Mussel, Dreissena polymorpha: A Resource for Invasive Species Research.</title>
        <authorList>
            <person name="McCartney M.A."/>
            <person name="Auch B."/>
            <person name="Kono T."/>
            <person name="Mallez S."/>
            <person name="Zhang Y."/>
            <person name="Obille A."/>
            <person name="Becker A."/>
            <person name="Abrahante J.E."/>
            <person name="Garbe J."/>
            <person name="Badalamenti J.P."/>
            <person name="Herman A."/>
            <person name="Mangelson H."/>
            <person name="Liachko I."/>
            <person name="Sullivan S."/>
            <person name="Sone E.D."/>
            <person name="Koren S."/>
            <person name="Silverstein K.A.T."/>
            <person name="Beckman K.B."/>
            <person name="Gohl D.M."/>
        </authorList>
    </citation>
    <scope>NUCLEOTIDE SEQUENCE</scope>
    <source>
        <strain evidence="2">Duluth1</strain>
        <tissue evidence="2">Whole animal</tissue>
    </source>
</reference>
<dbReference type="AlphaFoldDB" id="A0A9D4J0I4"/>
<sequence length="157" mass="18445">MSEFKTSFTAILNRDLKHIYSGFPRTLTYRHSNPYPTQEQMRMKDESSKLKTYVLKSSEFVPEYSCLIPRAPAFRVLSRHHVDDLVVRLSQPTIASKGISLTSDHDTILRKHESNNKYLGLRSIDEREQTMITERVSRPTQSSRTREFQTRRQMTHI</sequence>
<evidence type="ECO:0000313" key="2">
    <source>
        <dbReference type="EMBL" id="KAH3795201.1"/>
    </source>
</evidence>
<feature type="region of interest" description="Disordered" evidence="1">
    <location>
        <begin position="138"/>
        <end position="157"/>
    </location>
</feature>
<proteinExistence type="predicted"/>
<gene>
    <name evidence="2" type="ORF">DPMN_148749</name>
</gene>
<organism evidence="2 3">
    <name type="scientific">Dreissena polymorpha</name>
    <name type="common">Zebra mussel</name>
    <name type="synonym">Mytilus polymorpha</name>
    <dbReference type="NCBI Taxonomy" id="45954"/>
    <lineage>
        <taxon>Eukaryota</taxon>
        <taxon>Metazoa</taxon>
        <taxon>Spiralia</taxon>
        <taxon>Lophotrochozoa</taxon>
        <taxon>Mollusca</taxon>
        <taxon>Bivalvia</taxon>
        <taxon>Autobranchia</taxon>
        <taxon>Heteroconchia</taxon>
        <taxon>Euheterodonta</taxon>
        <taxon>Imparidentia</taxon>
        <taxon>Neoheterodontei</taxon>
        <taxon>Myida</taxon>
        <taxon>Dreissenoidea</taxon>
        <taxon>Dreissenidae</taxon>
        <taxon>Dreissena</taxon>
    </lineage>
</organism>
<accession>A0A9D4J0I4</accession>
<evidence type="ECO:0000313" key="3">
    <source>
        <dbReference type="Proteomes" id="UP000828390"/>
    </source>
</evidence>
<protein>
    <submittedName>
        <fullName evidence="2">Uncharacterized protein</fullName>
    </submittedName>
</protein>
<keyword evidence="3" id="KW-1185">Reference proteome</keyword>
<name>A0A9D4J0I4_DREPO</name>
<dbReference type="EMBL" id="JAIWYP010000007">
    <property type="protein sequence ID" value="KAH3795201.1"/>
    <property type="molecule type" value="Genomic_DNA"/>
</dbReference>
<reference evidence="2" key="2">
    <citation type="submission" date="2020-11" db="EMBL/GenBank/DDBJ databases">
        <authorList>
            <person name="McCartney M.A."/>
            <person name="Auch B."/>
            <person name="Kono T."/>
            <person name="Mallez S."/>
            <person name="Becker A."/>
            <person name="Gohl D.M."/>
            <person name="Silverstein K.A.T."/>
            <person name="Koren S."/>
            <person name="Bechman K.B."/>
            <person name="Herman A."/>
            <person name="Abrahante J.E."/>
            <person name="Garbe J."/>
        </authorList>
    </citation>
    <scope>NUCLEOTIDE SEQUENCE</scope>
    <source>
        <strain evidence="2">Duluth1</strain>
        <tissue evidence="2">Whole animal</tissue>
    </source>
</reference>
<comment type="caution">
    <text evidence="2">The sequence shown here is derived from an EMBL/GenBank/DDBJ whole genome shotgun (WGS) entry which is preliminary data.</text>
</comment>